<keyword evidence="2" id="KW-1185">Reference proteome</keyword>
<gene>
    <name evidence="1" type="ORF">V1478_005426</name>
</gene>
<dbReference type="EMBL" id="JAUDFV010000110">
    <property type="protein sequence ID" value="KAL2731013.1"/>
    <property type="molecule type" value="Genomic_DNA"/>
</dbReference>
<evidence type="ECO:0000313" key="1">
    <source>
        <dbReference type="EMBL" id="KAL2731013.1"/>
    </source>
</evidence>
<reference evidence="1 2" key="1">
    <citation type="journal article" date="2024" name="Ann. Entomol. Soc. Am.">
        <title>Genomic analyses of the southern and eastern yellowjacket wasps (Hymenoptera: Vespidae) reveal evolutionary signatures of social life.</title>
        <authorList>
            <person name="Catto M.A."/>
            <person name="Caine P.B."/>
            <person name="Orr S.E."/>
            <person name="Hunt B.G."/>
            <person name="Goodisman M.A.D."/>
        </authorList>
    </citation>
    <scope>NUCLEOTIDE SEQUENCE [LARGE SCALE GENOMIC DNA]</scope>
    <source>
        <strain evidence="1">233</strain>
        <tissue evidence="1">Head and thorax</tissue>
    </source>
</reference>
<proteinExistence type="predicted"/>
<name>A0ABD2BEX4_VESSQ</name>
<comment type="caution">
    <text evidence="1">The sequence shown here is derived from an EMBL/GenBank/DDBJ whole genome shotgun (WGS) entry which is preliminary data.</text>
</comment>
<protein>
    <submittedName>
        <fullName evidence="1">Uncharacterized protein</fullName>
    </submittedName>
</protein>
<dbReference type="AlphaFoldDB" id="A0ABD2BEX4"/>
<sequence>MWRVEHKIYVTKGLSRKPALCHTRMLCRKISLSLLLYAKSPEFECYQTRDYNKDVSAFDLCQIIPWQSTVTARTVDIIDQCDINLRRLI</sequence>
<organism evidence="1 2">
    <name type="scientific">Vespula squamosa</name>
    <name type="common">Southern yellow jacket</name>
    <name type="synonym">Wasp</name>
    <dbReference type="NCBI Taxonomy" id="30214"/>
    <lineage>
        <taxon>Eukaryota</taxon>
        <taxon>Metazoa</taxon>
        <taxon>Ecdysozoa</taxon>
        <taxon>Arthropoda</taxon>
        <taxon>Hexapoda</taxon>
        <taxon>Insecta</taxon>
        <taxon>Pterygota</taxon>
        <taxon>Neoptera</taxon>
        <taxon>Endopterygota</taxon>
        <taxon>Hymenoptera</taxon>
        <taxon>Apocrita</taxon>
        <taxon>Aculeata</taxon>
        <taxon>Vespoidea</taxon>
        <taxon>Vespidae</taxon>
        <taxon>Vespinae</taxon>
        <taxon>Vespula</taxon>
    </lineage>
</organism>
<dbReference type="Proteomes" id="UP001607302">
    <property type="component" value="Unassembled WGS sequence"/>
</dbReference>
<accession>A0ABD2BEX4</accession>
<evidence type="ECO:0000313" key="2">
    <source>
        <dbReference type="Proteomes" id="UP001607302"/>
    </source>
</evidence>